<gene>
    <name evidence="6" type="ORF">BJ322DRAFT_1032865</name>
</gene>
<accession>A0A9P6HR11</accession>
<dbReference type="GO" id="GO:0004674">
    <property type="term" value="F:protein serine/threonine kinase activity"/>
    <property type="evidence" value="ECO:0007669"/>
    <property type="project" value="UniProtKB-KW"/>
</dbReference>
<keyword evidence="1 3" id="KW-0547">Nucleotide-binding</keyword>
<dbReference type="Gene3D" id="1.10.510.10">
    <property type="entry name" value="Transferase(Phosphotransferase) domain 1"/>
    <property type="match status" value="1"/>
</dbReference>
<dbReference type="PROSITE" id="PS00108">
    <property type="entry name" value="PROTEIN_KINASE_ST"/>
    <property type="match status" value="1"/>
</dbReference>
<keyword evidence="7" id="KW-1185">Reference proteome</keyword>
<dbReference type="GO" id="GO:0005829">
    <property type="term" value="C:cytosol"/>
    <property type="evidence" value="ECO:0007669"/>
    <property type="project" value="TreeGrafter"/>
</dbReference>
<feature type="domain" description="Protein kinase" evidence="5">
    <location>
        <begin position="91"/>
        <end position="435"/>
    </location>
</feature>
<evidence type="ECO:0000313" key="6">
    <source>
        <dbReference type="EMBL" id="KAF9793069.1"/>
    </source>
</evidence>
<evidence type="ECO:0000256" key="1">
    <source>
        <dbReference type="ARBA" id="ARBA00022741"/>
    </source>
</evidence>
<dbReference type="PROSITE" id="PS00107">
    <property type="entry name" value="PROTEIN_KINASE_ATP"/>
    <property type="match status" value="1"/>
</dbReference>
<keyword evidence="4" id="KW-0723">Serine/threonine-protein kinase</keyword>
<evidence type="ECO:0000256" key="4">
    <source>
        <dbReference type="RuleBase" id="RU000304"/>
    </source>
</evidence>
<dbReference type="Pfam" id="PF00069">
    <property type="entry name" value="Pkinase"/>
    <property type="match status" value="2"/>
</dbReference>
<dbReference type="InterPro" id="IPR008271">
    <property type="entry name" value="Ser/Thr_kinase_AS"/>
</dbReference>
<comment type="caution">
    <text evidence="6">The sequence shown here is derived from an EMBL/GenBank/DDBJ whole genome shotgun (WGS) entry which is preliminary data.</text>
</comment>
<dbReference type="InterPro" id="IPR000719">
    <property type="entry name" value="Prot_kinase_dom"/>
</dbReference>
<dbReference type="PROSITE" id="PS50011">
    <property type="entry name" value="PROTEIN_KINASE_DOM"/>
    <property type="match status" value="1"/>
</dbReference>
<evidence type="ECO:0000313" key="7">
    <source>
        <dbReference type="Proteomes" id="UP000736335"/>
    </source>
</evidence>
<dbReference type="AlphaFoldDB" id="A0A9P6HR11"/>
<proteinExistence type="inferred from homology"/>
<dbReference type="FunFam" id="3.30.200.20:FF:000314">
    <property type="entry name" value="Serine/threonine protein kinase"/>
    <property type="match status" value="1"/>
</dbReference>
<evidence type="ECO:0000256" key="2">
    <source>
        <dbReference type="ARBA" id="ARBA00022840"/>
    </source>
</evidence>
<dbReference type="OrthoDB" id="10252171at2759"/>
<dbReference type="GO" id="GO:0005524">
    <property type="term" value="F:ATP binding"/>
    <property type="evidence" value="ECO:0007669"/>
    <property type="project" value="UniProtKB-UniRule"/>
</dbReference>
<feature type="binding site" evidence="3">
    <location>
        <position position="125"/>
    </location>
    <ligand>
        <name>ATP</name>
        <dbReference type="ChEBI" id="CHEBI:30616"/>
    </ligand>
</feature>
<evidence type="ECO:0000259" key="5">
    <source>
        <dbReference type="PROSITE" id="PS50011"/>
    </source>
</evidence>
<dbReference type="SMART" id="SM00220">
    <property type="entry name" value="S_TKc"/>
    <property type="match status" value="1"/>
</dbReference>
<keyword evidence="2 3" id="KW-0067">ATP-binding</keyword>
<dbReference type="PANTHER" id="PTHR24346">
    <property type="entry name" value="MAP/MICROTUBULE AFFINITY-REGULATING KINASE"/>
    <property type="match status" value="1"/>
</dbReference>
<comment type="similarity">
    <text evidence="4">Belongs to the protein kinase superfamily.</text>
</comment>
<dbReference type="Gene3D" id="3.30.200.20">
    <property type="entry name" value="Phosphorylase Kinase, domain 1"/>
    <property type="match status" value="1"/>
</dbReference>
<keyword evidence="6" id="KW-0808">Transferase</keyword>
<protein>
    <submittedName>
        <fullName evidence="6">Kinase-like domain-containing protein</fullName>
    </submittedName>
</protein>
<reference evidence="6" key="1">
    <citation type="journal article" date="2020" name="Nat. Commun.">
        <title>Large-scale genome sequencing of mycorrhizal fungi provides insights into the early evolution of symbiotic traits.</title>
        <authorList>
            <person name="Miyauchi S."/>
            <person name="Kiss E."/>
            <person name="Kuo A."/>
            <person name="Drula E."/>
            <person name="Kohler A."/>
            <person name="Sanchez-Garcia M."/>
            <person name="Morin E."/>
            <person name="Andreopoulos B."/>
            <person name="Barry K.W."/>
            <person name="Bonito G."/>
            <person name="Buee M."/>
            <person name="Carver A."/>
            <person name="Chen C."/>
            <person name="Cichocki N."/>
            <person name="Clum A."/>
            <person name="Culley D."/>
            <person name="Crous P.W."/>
            <person name="Fauchery L."/>
            <person name="Girlanda M."/>
            <person name="Hayes R.D."/>
            <person name="Keri Z."/>
            <person name="LaButti K."/>
            <person name="Lipzen A."/>
            <person name="Lombard V."/>
            <person name="Magnuson J."/>
            <person name="Maillard F."/>
            <person name="Murat C."/>
            <person name="Nolan M."/>
            <person name="Ohm R.A."/>
            <person name="Pangilinan J."/>
            <person name="Pereira M.F."/>
            <person name="Perotto S."/>
            <person name="Peter M."/>
            <person name="Pfister S."/>
            <person name="Riley R."/>
            <person name="Sitrit Y."/>
            <person name="Stielow J.B."/>
            <person name="Szollosi G."/>
            <person name="Zifcakova L."/>
            <person name="Stursova M."/>
            <person name="Spatafora J.W."/>
            <person name="Tedersoo L."/>
            <person name="Vaario L.M."/>
            <person name="Yamada A."/>
            <person name="Yan M."/>
            <person name="Wang P."/>
            <person name="Xu J."/>
            <person name="Bruns T."/>
            <person name="Baldrian P."/>
            <person name="Vilgalys R."/>
            <person name="Dunand C."/>
            <person name="Henrissat B."/>
            <person name="Grigoriev I.V."/>
            <person name="Hibbett D."/>
            <person name="Nagy L.G."/>
            <person name="Martin F.M."/>
        </authorList>
    </citation>
    <scope>NUCLEOTIDE SEQUENCE</scope>
    <source>
        <strain evidence="6">UH-Tt-Lm1</strain>
    </source>
</reference>
<dbReference type="InterPro" id="IPR011009">
    <property type="entry name" value="Kinase-like_dom_sf"/>
</dbReference>
<dbReference type="GO" id="GO:0035556">
    <property type="term" value="P:intracellular signal transduction"/>
    <property type="evidence" value="ECO:0007669"/>
    <property type="project" value="TreeGrafter"/>
</dbReference>
<reference evidence="6" key="2">
    <citation type="submission" date="2020-11" db="EMBL/GenBank/DDBJ databases">
        <authorList>
            <consortium name="DOE Joint Genome Institute"/>
            <person name="Kuo A."/>
            <person name="Miyauchi S."/>
            <person name="Kiss E."/>
            <person name="Drula E."/>
            <person name="Kohler A."/>
            <person name="Sanchez-Garcia M."/>
            <person name="Andreopoulos B."/>
            <person name="Barry K.W."/>
            <person name="Bonito G."/>
            <person name="Buee M."/>
            <person name="Carver A."/>
            <person name="Chen C."/>
            <person name="Cichocki N."/>
            <person name="Clum A."/>
            <person name="Culley D."/>
            <person name="Crous P.W."/>
            <person name="Fauchery L."/>
            <person name="Girlanda M."/>
            <person name="Hayes R."/>
            <person name="Keri Z."/>
            <person name="Labutti K."/>
            <person name="Lipzen A."/>
            <person name="Lombard V."/>
            <person name="Magnuson J."/>
            <person name="Maillard F."/>
            <person name="Morin E."/>
            <person name="Murat C."/>
            <person name="Nolan M."/>
            <person name="Ohm R."/>
            <person name="Pangilinan J."/>
            <person name="Pereira M."/>
            <person name="Perotto S."/>
            <person name="Peter M."/>
            <person name="Riley R."/>
            <person name="Sitrit Y."/>
            <person name="Stielow B."/>
            <person name="Szollosi G."/>
            <person name="Zifcakova L."/>
            <person name="Stursova M."/>
            <person name="Spatafora J.W."/>
            <person name="Tedersoo L."/>
            <person name="Vaario L.-M."/>
            <person name="Yamada A."/>
            <person name="Yan M."/>
            <person name="Wang P."/>
            <person name="Xu J."/>
            <person name="Bruns T."/>
            <person name="Baldrian P."/>
            <person name="Vilgalys R."/>
            <person name="Henrissat B."/>
            <person name="Grigoriev I.V."/>
            <person name="Hibbett D."/>
            <person name="Nagy L.G."/>
            <person name="Martin F.M."/>
        </authorList>
    </citation>
    <scope>NUCLEOTIDE SEQUENCE</scope>
    <source>
        <strain evidence="6">UH-Tt-Lm1</strain>
    </source>
</reference>
<dbReference type="PANTHER" id="PTHR24346:SF72">
    <property type="entry name" value="CAMK PROTEIN KINASE"/>
    <property type="match status" value="1"/>
</dbReference>
<sequence>MLDSLPLELSNFPAAWISPHRVPTSDAHHGRHSAEPLELSNKNSPLTLPMFAACSSSGPPDSFIYDSLDATMYSHRFPGGHRLNERFARSYVLREEIGSGGYGFVMVASRQDGLGDVAVKFIIRKKVPPHAWVQDSKLGRLPMEIWLLGRIRHPNIADFLEYFEDDVYYYLVQELHGSPWVSNRALEADEPCTSRDHSAPGLSSSFSTTSTADSVLLTPMSPQSPTANMFEAQLFTPTQDEGSFTYTKCPKAKRPASRRRPSHDLFECIEQSPGKRLPEHQAKFVFRQVVEAVWYLNRLGIVHCDIKDENILVDSQLRVKIIDFGSAVIEDPSKPRPFYDVFYGTTAYASSEVLRKRTYRAGPAEVWTLGVLLSYLLTGTSPFPTESDAIEGRVRLKGPIGRKLSPSVLALMRMCLEPEPDRRATIEGVRNHRWLAEE</sequence>
<name>A0A9P6HR11_9AGAM</name>
<organism evidence="6 7">
    <name type="scientific">Thelephora terrestris</name>
    <dbReference type="NCBI Taxonomy" id="56493"/>
    <lineage>
        <taxon>Eukaryota</taxon>
        <taxon>Fungi</taxon>
        <taxon>Dikarya</taxon>
        <taxon>Basidiomycota</taxon>
        <taxon>Agaricomycotina</taxon>
        <taxon>Agaricomycetes</taxon>
        <taxon>Thelephorales</taxon>
        <taxon>Thelephoraceae</taxon>
        <taxon>Thelephora</taxon>
    </lineage>
</organism>
<dbReference type="GO" id="GO:0045719">
    <property type="term" value="P:negative regulation of glycogen biosynthetic process"/>
    <property type="evidence" value="ECO:0007669"/>
    <property type="project" value="TreeGrafter"/>
</dbReference>
<dbReference type="InterPro" id="IPR017441">
    <property type="entry name" value="Protein_kinase_ATP_BS"/>
</dbReference>
<keyword evidence="6" id="KW-0418">Kinase</keyword>
<dbReference type="GO" id="GO:0005634">
    <property type="term" value="C:nucleus"/>
    <property type="evidence" value="ECO:0007669"/>
    <property type="project" value="TreeGrafter"/>
</dbReference>
<dbReference type="SUPFAM" id="SSF56112">
    <property type="entry name" value="Protein kinase-like (PK-like)"/>
    <property type="match status" value="1"/>
</dbReference>
<dbReference type="EMBL" id="WIUZ02000001">
    <property type="protein sequence ID" value="KAF9793069.1"/>
    <property type="molecule type" value="Genomic_DNA"/>
</dbReference>
<evidence type="ECO:0000256" key="3">
    <source>
        <dbReference type="PROSITE-ProRule" id="PRU10141"/>
    </source>
</evidence>
<dbReference type="Proteomes" id="UP000736335">
    <property type="component" value="Unassembled WGS sequence"/>
</dbReference>